<evidence type="ECO:0000313" key="5">
    <source>
        <dbReference type="EMBL" id="SJN42776.1"/>
    </source>
</evidence>
<evidence type="ECO:0000256" key="3">
    <source>
        <dbReference type="ARBA" id="ARBA00023125"/>
    </source>
</evidence>
<sequence>MTYSSVPISQAFEIISGGTPKRSMEEYWNGEIPWISIKDFNDQHRYILTTVDFITNEGLKNSSTNMLEKDDIIISARGTVGKINMIRNPMAFNQSCYGLRVKEGLEASYGYFAVKNSIRELKSQAHGSVFSTIIKNTFDNIKIPKPTFKEQKIIGDILSSLDNKIEINNDIIANLEEQAQAVFKSWFVNFEPFQNREFISSELGDIPENWQVKQLSNLFEIKYGKNLPTKKLEEKGYPVFGGNGQIGFYHEYLFEEPKILISCRGAASGKVVVSLPYSFITNNSLIMNELDQSYFHYYRYLFSNIEFENYATGSAQPQITIANIKDIKVCEPNENIINKFNKILNPIFNMQLNLQKENIKLVNLRDTLLPKLMSGEIRVEEAVETE</sequence>
<dbReference type="InterPro" id="IPR000055">
    <property type="entry name" value="Restrct_endonuc_typeI_TRD"/>
</dbReference>
<evidence type="ECO:0000313" key="6">
    <source>
        <dbReference type="Proteomes" id="UP000195611"/>
    </source>
</evidence>
<gene>
    <name evidence="5" type="ORF">FM115_09655</name>
</gene>
<name>A0A1R4KEQ5_9LACT</name>
<comment type="similarity">
    <text evidence="1">Belongs to the type-I restriction system S methylase family.</text>
</comment>
<dbReference type="GO" id="GO:0009035">
    <property type="term" value="F:type I site-specific deoxyribonuclease activity"/>
    <property type="evidence" value="ECO:0007669"/>
    <property type="project" value="UniProtKB-EC"/>
</dbReference>
<dbReference type="Pfam" id="PF01420">
    <property type="entry name" value="Methylase_S"/>
    <property type="match status" value="2"/>
</dbReference>
<accession>A0A1R4KEQ5</accession>
<dbReference type="SUPFAM" id="SSF116734">
    <property type="entry name" value="DNA methylase specificity domain"/>
    <property type="match status" value="2"/>
</dbReference>
<dbReference type="RefSeq" id="WP_087059696.1">
    <property type="nucleotide sequence ID" value="NZ_FUKW01000134.1"/>
</dbReference>
<evidence type="ECO:0000256" key="2">
    <source>
        <dbReference type="ARBA" id="ARBA00022747"/>
    </source>
</evidence>
<feature type="domain" description="Type I restriction modification DNA specificity" evidence="4">
    <location>
        <begin position="207"/>
        <end position="359"/>
    </location>
</feature>
<dbReference type="EMBL" id="FUKW01000134">
    <property type="protein sequence ID" value="SJN42776.1"/>
    <property type="molecule type" value="Genomic_DNA"/>
</dbReference>
<dbReference type="EC" id="3.1.21.3" evidence="5"/>
<protein>
    <submittedName>
        <fullName evidence="5">Type I restriction-modification system, specificity subunit S</fullName>
        <ecNumber evidence="5">3.1.21.3</ecNumber>
    </submittedName>
</protein>
<dbReference type="CDD" id="cd17243">
    <property type="entry name" value="RMtype1_S_AchA6I-TRD2-CR2_like"/>
    <property type="match status" value="1"/>
</dbReference>
<dbReference type="PANTHER" id="PTHR30408:SF12">
    <property type="entry name" value="TYPE I RESTRICTION ENZYME MJAVIII SPECIFICITY SUBUNIT"/>
    <property type="match status" value="1"/>
</dbReference>
<proteinExistence type="inferred from homology"/>
<dbReference type="AlphaFoldDB" id="A0A1R4KEQ5"/>
<dbReference type="PANTHER" id="PTHR30408">
    <property type="entry name" value="TYPE-1 RESTRICTION ENZYME ECOKI SPECIFICITY PROTEIN"/>
    <property type="match status" value="1"/>
</dbReference>
<evidence type="ECO:0000259" key="4">
    <source>
        <dbReference type="Pfam" id="PF01420"/>
    </source>
</evidence>
<keyword evidence="5" id="KW-0378">Hydrolase</keyword>
<dbReference type="Gene3D" id="1.10.287.1120">
    <property type="entry name" value="Bipartite methylase S protein"/>
    <property type="match status" value="1"/>
</dbReference>
<dbReference type="CDD" id="cd17266">
    <property type="entry name" value="RMtype1_S_Sau1132ORF3780P-TRD2-CR2_like"/>
    <property type="match status" value="1"/>
</dbReference>
<feature type="domain" description="Type I restriction modification DNA specificity" evidence="4">
    <location>
        <begin position="6"/>
        <end position="177"/>
    </location>
</feature>
<dbReference type="GO" id="GO:0009307">
    <property type="term" value="P:DNA restriction-modification system"/>
    <property type="evidence" value="ECO:0007669"/>
    <property type="project" value="UniProtKB-KW"/>
</dbReference>
<keyword evidence="3" id="KW-0238">DNA-binding</keyword>
<organism evidence="5 6">
    <name type="scientific">Marinilactibacillus psychrotolerans 42ea</name>
    <dbReference type="NCBI Taxonomy" id="1255609"/>
    <lineage>
        <taxon>Bacteria</taxon>
        <taxon>Bacillati</taxon>
        <taxon>Bacillota</taxon>
        <taxon>Bacilli</taxon>
        <taxon>Lactobacillales</taxon>
        <taxon>Carnobacteriaceae</taxon>
        <taxon>Marinilactibacillus</taxon>
    </lineage>
</organism>
<dbReference type="InterPro" id="IPR044946">
    <property type="entry name" value="Restrct_endonuc_typeI_TRD_sf"/>
</dbReference>
<reference evidence="5 6" key="1">
    <citation type="submission" date="2017-02" db="EMBL/GenBank/DDBJ databases">
        <authorList>
            <person name="Peterson S.W."/>
        </authorList>
    </citation>
    <scope>NUCLEOTIDE SEQUENCE [LARGE SCALE GENOMIC DNA]</scope>
    <source>
        <strain evidence="5 6">42ea</strain>
    </source>
</reference>
<dbReference type="Proteomes" id="UP000195611">
    <property type="component" value="Unassembled WGS sequence"/>
</dbReference>
<keyword evidence="2" id="KW-0680">Restriction system</keyword>
<dbReference type="GO" id="GO:0003677">
    <property type="term" value="F:DNA binding"/>
    <property type="evidence" value="ECO:0007669"/>
    <property type="project" value="UniProtKB-KW"/>
</dbReference>
<evidence type="ECO:0000256" key="1">
    <source>
        <dbReference type="ARBA" id="ARBA00010923"/>
    </source>
</evidence>
<dbReference type="Gene3D" id="3.90.220.20">
    <property type="entry name" value="DNA methylase specificity domains"/>
    <property type="match status" value="2"/>
</dbReference>
<dbReference type="InterPro" id="IPR052021">
    <property type="entry name" value="Type-I_RS_S_subunit"/>
</dbReference>